<dbReference type="Proteomes" id="UP001235030">
    <property type="component" value="Chromosome"/>
</dbReference>
<evidence type="ECO:0000313" key="3">
    <source>
        <dbReference type="Proteomes" id="UP001235030"/>
    </source>
</evidence>
<keyword evidence="3" id="KW-1185">Reference proteome</keyword>
<dbReference type="EMBL" id="CP101637">
    <property type="protein sequence ID" value="WMT81648.1"/>
    <property type="molecule type" value="Genomic_DNA"/>
</dbReference>
<sequence length="86" mass="9738">MIGASFWYLFLIIGLFIAEGFNDFLGNIILVVVMLSTYFIFTNYLGIKNKLPLIKSKKIAIRLVGYFIYVMCIFLIGGGLLTLTMN</sequence>
<evidence type="ECO:0000256" key="1">
    <source>
        <dbReference type="SAM" id="Phobius"/>
    </source>
</evidence>
<organism evidence="2 3">
    <name type="scientific">Terrisporobacter mayombei</name>
    <dbReference type="NCBI Taxonomy" id="1541"/>
    <lineage>
        <taxon>Bacteria</taxon>
        <taxon>Bacillati</taxon>
        <taxon>Bacillota</taxon>
        <taxon>Clostridia</taxon>
        <taxon>Peptostreptococcales</taxon>
        <taxon>Peptostreptococcaceae</taxon>
        <taxon>Terrisporobacter</taxon>
    </lineage>
</organism>
<proteinExistence type="predicted"/>
<keyword evidence="1" id="KW-1133">Transmembrane helix</keyword>
<protein>
    <submittedName>
        <fullName evidence="2">Uncharacterized protein</fullName>
    </submittedName>
</protein>
<feature type="transmembrane region" description="Helical" evidence="1">
    <location>
        <begin position="59"/>
        <end position="83"/>
    </location>
</feature>
<dbReference type="RefSeq" id="WP_228103777.1">
    <property type="nucleotide sequence ID" value="NZ_JAHZMP010000001.1"/>
</dbReference>
<evidence type="ECO:0000313" key="2">
    <source>
        <dbReference type="EMBL" id="WMT81648.1"/>
    </source>
</evidence>
<gene>
    <name evidence="2" type="ORF">TEMA_19920</name>
</gene>
<feature type="transmembrane region" description="Helical" evidence="1">
    <location>
        <begin position="28"/>
        <end position="47"/>
    </location>
</feature>
<reference evidence="2 3" key="1">
    <citation type="submission" date="2022-07" db="EMBL/GenBank/DDBJ databases">
        <title>Genome sequence of Terrisporobacter mayombei DSM6539.</title>
        <authorList>
            <person name="Boeer T."/>
            <person name="Bengelsdorf F.R."/>
            <person name="Daniel R."/>
            <person name="Poehlein A."/>
        </authorList>
    </citation>
    <scope>NUCLEOTIDE SEQUENCE [LARGE SCALE GENOMIC DNA]</scope>
    <source>
        <strain evidence="2 3">DSM 6539</strain>
    </source>
</reference>
<accession>A0ABY9Q125</accession>
<name>A0ABY9Q125_9FIRM</name>
<keyword evidence="1" id="KW-0812">Transmembrane</keyword>
<keyword evidence="1" id="KW-0472">Membrane</keyword>